<dbReference type="InterPro" id="IPR040424">
    <property type="entry name" value="Smn1"/>
</dbReference>
<comment type="caution">
    <text evidence="7">The sequence shown here is derived from an EMBL/GenBank/DDBJ whole genome shotgun (WGS) entry which is preliminary data.</text>
</comment>
<feature type="compositionally biased region" description="Basic and acidic residues" evidence="6">
    <location>
        <begin position="101"/>
        <end position="111"/>
    </location>
</feature>
<dbReference type="Proteomes" id="UP001360953">
    <property type="component" value="Unassembled WGS sequence"/>
</dbReference>
<dbReference type="EMBL" id="JBBPEH010000011">
    <property type="protein sequence ID" value="KAK7532350.1"/>
    <property type="molecule type" value="Genomic_DNA"/>
</dbReference>
<sequence length="186" mass="20648">MATNVDLNDRRAWDDRALIDGWDAAQEEYNLYHSVQLHGENILHYLDREQLESLKDAFQDSGEDAYIGAIEAELAARPAEPVKEEEANVPEDAQAGDEEMKEANEADKDDTAAQDQLLQETAASAHYAPNPTAPGPIMKTVEDELLRNMMLSWYYAGYYQGKYEERSSNSTSSSSSASQPPGPSTK</sequence>
<name>A0ABR1LEU5_9PEZI</name>
<feature type="region of interest" description="Disordered" evidence="6">
    <location>
        <begin position="164"/>
        <end position="186"/>
    </location>
</feature>
<dbReference type="GeneID" id="92026552"/>
<keyword evidence="5" id="KW-0539">Nucleus</keyword>
<accession>A0ABR1LEU5</accession>
<evidence type="ECO:0008006" key="9">
    <source>
        <dbReference type="Google" id="ProtNLM"/>
    </source>
</evidence>
<organism evidence="7 8">
    <name type="scientific">Phyllosticta citribraziliensis</name>
    <dbReference type="NCBI Taxonomy" id="989973"/>
    <lineage>
        <taxon>Eukaryota</taxon>
        <taxon>Fungi</taxon>
        <taxon>Dikarya</taxon>
        <taxon>Ascomycota</taxon>
        <taxon>Pezizomycotina</taxon>
        <taxon>Dothideomycetes</taxon>
        <taxon>Dothideomycetes incertae sedis</taxon>
        <taxon>Botryosphaeriales</taxon>
        <taxon>Phyllostictaceae</taxon>
        <taxon>Phyllosticta</taxon>
    </lineage>
</organism>
<dbReference type="RefSeq" id="XP_066652018.1">
    <property type="nucleotide sequence ID" value="XM_066793646.1"/>
</dbReference>
<protein>
    <recommendedName>
        <fullName evidence="9">Survival motor neuron Tudor domain-containing protein</fullName>
    </recommendedName>
</protein>
<dbReference type="PANTHER" id="PTHR39267">
    <property type="entry name" value="SURVIVAL MOTOR NEURON-LIKE PROTEIN 1"/>
    <property type="match status" value="1"/>
</dbReference>
<comment type="similarity">
    <text evidence="2">Belongs to the SMN family.</text>
</comment>
<keyword evidence="8" id="KW-1185">Reference proteome</keyword>
<gene>
    <name evidence="7" type="ORF">J3D65DRAFT_103391</name>
</gene>
<dbReference type="InterPro" id="IPR047313">
    <property type="entry name" value="SMN_C"/>
</dbReference>
<evidence type="ECO:0000256" key="1">
    <source>
        <dbReference type="ARBA" id="ARBA00004123"/>
    </source>
</evidence>
<evidence type="ECO:0000256" key="6">
    <source>
        <dbReference type="SAM" id="MobiDB-lite"/>
    </source>
</evidence>
<evidence type="ECO:0000256" key="2">
    <source>
        <dbReference type="ARBA" id="ARBA00005371"/>
    </source>
</evidence>
<keyword evidence="4" id="KW-0508">mRNA splicing</keyword>
<reference evidence="7 8" key="1">
    <citation type="submission" date="2024-04" db="EMBL/GenBank/DDBJ databases">
        <title>Phyllosticta paracitricarpa is synonymous to the EU quarantine fungus P. citricarpa based on phylogenomic analyses.</title>
        <authorList>
            <consortium name="Lawrence Berkeley National Laboratory"/>
            <person name="Van ingen-buijs V.A."/>
            <person name="Van westerhoven A.C."/>
            <person name="Haridas S."/>
            <person name="Skiadas P."/>
            <person name="Martin F."/>
            <person name="Groenewald J.Z."/>
            <person name="Crous P.W."/>
            <person name="Seidl M.F."/>
        </authorList>
    </citation>
    <scope>NUCLEOTIDE SEQUENCE [LARGE SCALE GENOMIC DNA]</scope>
    <source>
        <strain evidence="7 8">CPC 17464</strain>
    </source>
</reference>
<evidence type="ECO:0000313" key="8">
    <source>
        <dbReference type="Proteomes" id="UP001360953"/>
    </source>
</evidence>
<keyword evidence="3" id="KW-0507">mRNA processing</keyword>
<comment type="subcellular location">
    <subcellularLocation>
        <location evidence="1">Nucleus</location>
    </subcellularLocation>
</comment>
<feature type="compositionally biased region" description="Low complexity" evidence="6">
    <location>
        <begin position="168"/>
        <end position="179"/>
    </location>
</feature>
<feature type="region of interest" description="Disordered" evidence="6">
    <location>
        <begin position="77"/>
        <end position="114"/>
    </location>
</feature>
<dbReference type="PANTHER" id="PTHR39267:SF1">
    <property type="entry name" value="SURVIVAL MOTOR NEURON PROTEIN"/>
    <property type="match status" value="1"/>
</dbReference>
<proteinExistence type="inferred from homology"/>
<evidence type="ECO:0000313" key="7">
    <source>
        <dbReference type="EMBL" id="KAK7532350.1"/>
    </source>
</evidence>
<evidence type="ECO:0000256" key="3">
    <source>
        <dbReference type="ARBA" id="ARBA00022664"/>
    </source>
</evidence>
<evidence type="ECO:0000256" key="5">
    <source>
        <dbReference type="ARBA" id="ARBA00023242"/>
    </source>
</evidence>
<evidence type="ECO:0000256" key="4">
    <source>
        <dbReference type="ARBA" id="ARBA00023187"/>
    </source>
</evidence>
<dbReference type="CDD" id="cd22852">
    <property type="entry name" value="SMN_C"/>
    <property type="match status" value="1"/>
</dbReference>